<dbReference type="EMBL" id="WOTB01000002">
    <property type="protein sequence ID" value="NHN83309.1"/>
    <property type="molecule type" value="Genomic_DNA"/>
</dbReference>
<proteinExistence type="predicted"/>
<comment type="caution">
    <text evidence="2">The sequence shown here is derived from an EMBL/GenBank/DDBJ whole genome shotgun (WGS) entry which is preliminary data.</text>
</comment>
<protein>
    <submittedName>
        <fullName evidence="2">PepSY domain-containing protein</fullName>
    </submittedName>
</protein>
<dbReference type="InterPro" id="IPR005625">
    <property type="entry name" value="PepSY-ass_TM"/>
</dbReference>
<reference evidence="2 3" key="1">
    <citation type="journal article" date="2020" name="Int. J. Syst. Evol. Microbiol.">
        <title>Novel acetic acid bacteria from cider fermentations: Acetobacter conturbans sp. nov. and Acetobacter fallax sp. nov.</title>
        <authorList>
            <person name="Sombolestani A.S."/>
            <person name="Cleenwerck I."/>
            <person name="Cnockaert M."/>
            <person name="Borremans W."/>
            <person name="Wieme A.D."/>
            <person name="De Vuyst L."/>
            <person name="Vandamme P."/>
        </authorList>
    </citation>
    <scope>NUCLEOTIDE SEQUENCE [LARGE SCALE GENOMIC DNA]</scope>
    <source>
        <strain evidence="2 3">LMG 30640</strain>
    </source>
</reference>
<organism evidence="2 3">
    <name type="scientific">Acetobacter musti</name>
    <dbReference type="NCBI Taxonomy" id="864732"/>
    <lineage>
        <taxon>Bacteria</taxon>
        <taxon>Pseudomonadati</taxon>
        <taxon>Pseudomonadota</taxon>
        <taxon>Alphaproteobacteria</taxon>
        <taxon>Acetobacterales</taxon>
        <taxon>Acetobacteraceae</taxon>
        <taxon>Acetobacter</taxon>
    </lineage>
</organism>
<dbReference type="RefSeq" id="WP_242010468.1">
    <property type="nucleotide sequence ID" value="NZ_WOTB01000002.1"/>
</dbReference>
<name>A0ABX0JIS9_9PROT</name>
<dbReference type="PANTHER" id="PTHR34219:SF4">
    <property type="entry name" value="PEPSY DOMAIN-CONTAINING PROTEIN"/>
    <property type="match status" value="1"/>
</dbReference>
<feature type="transmembrane region" description="Helical" evidence="1">
    <location>
        <begin position="396"/>
        <end position="414"/>
    </location>
</feature>
<keyword evidence="1" id="KW-0472">Membrane</keyword>
<dbReference type="Pfam" id="PF03929">
    <property type="entry name" value="PepSY_TM"/>
    <property type="match status" value="1"/>
</dbReference>
<sequence length="477" mass="51949">MTWLHDWSGIITGWLLFAIVLSGTLSVFRPEITLWMQPELTRQTVDSDQATEAAIAWLSAHASDSPSWYLDTATPRAPFTLAFWSDKNGYTQRPLDPVTGSPDGLRDTRGGEFFYRFHFELQLPYPWGRLLAGIAAMALLLTLITGIIAHRRFFADFFTFRPGKGQRSWLDAHNLLGVIALPFHLMIAFTGAVTLASLFFPWSATALYKGDTAGMQHDLNPAAIERPRSGTAAPLAPFDAILHTAQQHFGKTGIAQIAVVNPGDRAAVITMTAGNEDSIGITSHTISFDGPTGAILAEHIERRPAIMTYNVLYGLHVARFAPGVTRWLYFVSGLILTALIGTGLRLWTVSRARKVSHFSTILVARLNVGFIAGTPAAFASYFLVSRILPAGLADRAGLEIRCVFLIWGALLVFAALRPVRKAWPEILTLAAAACAAVALFSAPWHRAVDAAGAIIAILLAASFTFAARRSSLKNRII</sequence>
<evidence type="ECO:0000313" key="2">
    <source>
        <dbReference type="EMBL" id="NHN83309.1"/>
    </source>
</evidence>
<dbReference type="Proteomes" id="UP000635278">
    <property type="component" value="Unassembled WGS sequence"/>
</dbReference>
<feature type="transmembrane region" description="Helical" evidence="1">
    <location>
        <begin position="426"/>
        <end position="444"/>
    </location>
</feature>
<dbReference type="PANTHER" id="PTHR34219">
    <property type="entry name" value="IRON-REGULATED INNER MEMBRANE PROTEIN-RELATED"/>
    <property type="match status" value="1"/>
</dbReference>
<keyword evidence="1" id="KW-1133">Transmembrane helix</keyword>
<feature type="transmembrane region" description="Helical" evidence="1">
    <location>
        <begin position="327"/>
        <end position="348"/>
    </location>
</feature>
<keyword evidence="1" id="KW-0812">Transmembrane</keyword>
<feature type="transmembrane region" description="Helical" evidence="1">
    <location>
        <begin position="130"/>
        <end position="154"/>
    </location>
</feature>
<accession>A0ABX0JIS9</accession>
<feature type="transmembrane region" description="Helical" evidence="1">
    <location>
        <begin position="450"/>
        <end position="467"/>
    </location>
</feature>
<feature type="transmembrane region" description="Helical" evidence="1">
    <location>
        <begin position="175"/>
        <end position="200"/>
    </location>
</feature>
<evidence type="ECO:0000256" key="1">
    <source>
        <dbReference type="SAM" id="Phobius"/>
    </source>
</evidence>
<evidence type="ECO:0000313" key="3">
    <source>
        <dbReference type="Proteomes" id="UP000635278"/>
    </source>
</evidence>
<keyword evidence="3" id="KW-1185">Reference proteome</keyword>
<feature type="transmembrane region" description="Helical" evidence="1">
    <location>
        <begin position="7"/>
        <end position="28"/>
    </location>
</feature>
<gene>
    <name evidence="2" type="ORF">GOB93_01470</name>
</gene>
<feature type="transmembrane region" description="Helical" evidence="1">
    <location>
        <begin position="360"/>
        <end position="384"/>
    </location>
</feature>